<dbReference type="Proteomes" id="UP000791440">
    <property type="component" value="Unassembled WGS sequence"/>
</dbReference>
<dbReference type="GO" id="GO:0097176">
    <property type="term" value="P:epoxide metabolic process"/>
    <property type="evidence" value="ECO:0007669"/>
    <property type="project" value="TreeGrafter"/>
</dbReference>
<dbReference type="Pfam" id="PF00561">
    <property type="entry name" value="Abhydrolase_1"/>
    <property type="match status" value="1"/>
</dbReference>
<dbReference type="InterPro" id="IPR016292">
    <property type="entry name" value="Epoxide_hydrolase"/>
</dbReference>
<dbReference type="PIRSF" id="PIRSF001112">
    <property type="entry name" value="Epoxide_hydrolase"/>
    <property type="match status" value="1"/>
</dbReference>
<evidence type="ECO:0000256" key="1">
    <source>
        <dbReference type="ARBA" id="ARBA00010088"/>
    </source>
</evidence>
<evidence type="ECO:0000256" key="2">
    <source>
        <dbReference type="ARBA" id="ARBA00022797"/>
    </source>
</evidence>
<dbReference type="PANTHER" id="PTHR21661">
    <property type="entry name" value="EPOXIDE HYDROLASE 1-RELATED"/>
    <property type="match status" value="1"/>
</dbReference>
<reference evidence="7" key="2">
    <citation type="submission" date="2020-12" db="EMBL/GenBank/DDBJ databases">
        <authorList>
            <person name="Kanost M."/>
        </authorList>
    </citation>
    <scope>NUCLEOTIDE SEQUENCE</scope>
</reference>
<comment type="function">
    <text evidence="4">Catalyzes juvenile hormone hydrolysis.</text>
</comment>
<sequence length="396" mass="44434">MKRNTKVNKSRCMVLKVGGTVITVVTALLAYLVVTKEYPPVQLDLDAWWGPSNLRGHNDTSIRPFKLEFSDEVQNKEVVPLLILHGWPGSVREFYETIPHLTSVHKQRDFAVEVIAPSLPGFGFSDAAVRPGLGAVEMAVVLRNLMHRLGHNRYYVQGGDWGAYVGQSIATIFPKEVLGFHTNLGLAITPKALSLTFISAIYPSAIVESMLADRMYPLKDYLAWLLSETGYLHLQATKPDTLGIAMTDSPSGLLAYILQIFSTGTNSKYISRHDGGLNHYPRTHLIDNLMFYWIPNSITTSFRIYAETLNKRNIASRLAETPTPVPTWTIHAKNEIMYQPPTLLKTKFPNLLNSTVLLNGGHFLALEMPEIFAEDVLKAVASFRQWHLNNKKQTPY</sequence>
<reference evidence="7" key="1">
    <citation type="journal article" date="2016" name="Insect Biochem. Mol. Biol.">
        <title>Multifaceted biological insights from a draft genome sequence of the tobacco hornworm moth, Manduca sexta.</title>
        <authorList>
            <person name="Kanost M.R."/>
            <person name="Arrese E.L."/>
            <person name="Cao X."/>
            <person name="Chen Y.R."/>
            <person name="Chellapilla S."/>
            <person name="Goldsmith M.R."/>
            <person name="Grosse-Wilde E."/>
            <person name="Heckel D.G."/>
            <person name="Herndon N."/>
            <person name="Jiang H."/>
            <person name="Papanicolaou A."/>
            <person name="Qu J."/>
            <person name="Soulages J.L."/>
            <person name="Vogel H."/>
            <person name="Walters J."/>
            <person name="Waterhouse R.M."/>
            <person name="Ahn S.J."/>
            <person name="Almeida F.C."/>
            <person name="An C."/>
            <person name="Aqrawi P."/>
            <person name="Bretschneider A."/>
            <person name="Bryant W.B."/>
            <person name="Bucks S."/>
            <person name="Chao H."/>
            <person name="Chevignon G."/>
            <person name="Christen J.M."/>
            <person name="Clarke D.F."/>
            <person name="Dittmer N.T."/>
            <person name="Ferguson L.C.F."/>
            <person name="Garavelou S."/>
            <person name="Gordon K.H.J."/>
            <person name="Gunaratna R.T."/>
            <person name="Han Y."/>
            <person name="Hauser F."/>
            <person name="He Y."/>
            <person name="Heidel-Fischer H."/>
            <person name="Hirsh A."/>
            <person name="Hu Y."/>
            <person name="Jiang H."/>
            <person name="Kalra D."/>
            <person name="Klinner C."/>
            <person name="Konig C."/>
            <person name="Kovar C."/>
            <person name="Kroll A.R."/>
            <person name="Kuwar S.S."/>
            <person name="Lee S.L."/>
            <person name="Lehman R."/>
            <person name="Li K."/>
            <person name="Li Z."/>
            <person name="Liang H."/>
            <person name="Lovelace S."/>
            <person name="Lu Z."/>
            <person name="Mansfield J.H."/>
            <person name="McCulloch K.J."/>
            <person name="Mathew T."/>
            <person name="Morton B."/>
            <person name="Muzny D.M."/>
            <person name="Neunemann D."/>
            <person name="Ongeri F."/>
            <person name="Pauchet Y."/>
            <person name="Pu L.L."/>
            <person name="Pyrousis I."/>
            <person name="Rao X.J."/>
            <person name="Redding A."/>
            <person name="Roesel C."/>
            <person name="Sanchez-Gracia A."/>
            <person name="Schaack S."/>
            <person name="Shukla A."/>
            <person name="Tetreau G."/>
            <person name="Wang Y."/>
            <person name="Xiong G.H."/>
            <person name="Traut W."/>
            <person name="Walsh T.K."/>
            <person name="Worley K.C."/>
            <person name="Wu D."/>
            <person name="Wu W."/>
            <person name="Wu Y.Q."/>
            <person name="Zhang X."/>
            <person name="Zou Z."/>
            <person name="Zucker H."/>
            <person name="Briscoe A.D."/>
            <person name="Burmester T."/>
            <person name="Clem R.J."/>
            <person name="Feyereisen R."/>
            <person name="Grimmelikhuijzen C.J.P."/>
            <person name="Hamodrakas S.J."/>
            <person name="Hansson B.S."/>
            <person name="Huguet E."/>
            <person name="Jermiin L.S."/>
            <person name="Lan Q."/>
            <person name="Lehman H.K."/>
            <person name="Lorenzen M."/>
            <person name="Merzendorfer H."/>
            <person name="Michalopoulos I."/>
            <person name="Morton D.B."/>
            <person name="Muthukrishnan S."/>
            <person name="Oakeshott J.G."/>
            <person name="Palmer W."/>
            <person name="Park Y."/>
            <person name="Passarelli A.L."/>
            <person name="Rozas J."/>
            <person name="Schwartz L.M."/>
            <person name="Smith W."/>
            <person name="Southgate A."/>
            <person name="Vilcinskas A."/>
            <person name="Vogt R."/>
            <person name="Wang P."/>
            <person name="Werren J."/>
            <person name="Yu X.Q."/>
            <person name="Zhou J.J."/>
            <person name="Brown S.J."/>
            <person name="Scherer S.E."/>
            <person name="Richards S."/>
            <person name="Blissard G.W."/>
        </authorList>
    </citation>
    <scope>NUCLEOTIDE SEQUENCE</scope>
</reference>
<dbReference type="AlphaFoldDB" id="A0A921YWI0"/>
<dbReference type="PANTHER" id="PTHR21661:SF35">
    <property type="entry name" value="EPOXIDE HYDROLASE"/>
    <property type="match status" value="1"/>
</dbReference>
<keyword evidence="8" id="KW-1185">Reference proteome</keyword>
<gene>
    <name evidence="7" type="ORF">O3G_MSEX004676</name>
</gene>
<keyword evidence="5" id="KW-1133">Transmembrane helix</keyword>
<dbReference type="EMBL" id="JH668338">
    <property type="protein sequence ID" value="KAG6446907.1"/>
    <property type="molecule type" value="Genomic_DNA"/>
</dbReference>
<proteinExistence type="inferred from homology"/>
<evidence type="ECO:0000256" key="3">
    <source>
        <dbReference type="ARBA" id="ARBA00022801"/>
    </source>
</evidence>
<evidence type="ECO:0000256" key="5">
    <source>
        <dbReference type="SAM" id="Phobius"/>
    </source>
</evidence>
<keyword evidence="4 5" id="KW-0472">Membrane</keyword>
<keyword evidence="2 4" id="KW-0058">Aromatic hydrocarbons catabolism</keyword>
<keyword evidence="5" id="KW-0812">Transmembrane</keyword>
<name>A0A921YWI0_MANSE</name>
<evidence type="ECO:0000259" key="6">
    <source>
        <dbReference type="Pfam" id="PF00561"/>
    </source>
</evidence>
<comment type="similarity">
    <text evidence="1 4">Belongs to the peptidase S33 family.</text>
</comment>
<dbReference type="InterPro" id="IPR000073">
    <property type="entry name" value="AB_hydrolase_1"/>
</dbReference>
<keyword evidence="3 4" id="KW-0378">Hydrolase</keyword>
<feature type="domain" description="AB hydrolase-1" evidence="6">
    <location>
        <begin position="80"/>
        <end position="183"/>
    </location>
</feature>
<comment type="caution">
    <text evidence="7">The sequence shown here is derived from an EMBL/GenBank/DDBJ whole genome shotgun (WGS) entry which is preliminary data.</text>
</comment>
<evidence type="ECO:0000313" key="8">
    <source>
        <dbReference type="Proteomes" id="UP000791440"/>
    </source>
</evidence>
<comment type="subcellular location">
    <subcellularLocation>
        <location evidence="4">Endoplasmic reticulum membrane</location>
    </subcellularLocation>
</comment>
<dbReference type="EC" id="3.3.2.9" evidence="4"/>
<dbReference type="GO" id="GO:0004301">
    <property type="term" value="F:epoxide hydrolase activity"/>
    <property type="evidence" value="ECO:0007669"/>
    <property type="project" value="TreeGrafter"/>
</dbReference>
<comment type="catalytic activity">
    <reaction evidence="4">
        <text>1-(4-methoxyphenyl)-N-methyl-N-[(3-methyloxetan-3-yl)methyl]methanamine + H2O = 2-{[(4-methoxybenzyl)(methyl)amino]methyl}-2-methylpropane-1,3-diol</text>
        <dbReference type="Rhea" id="RHEA:55764"/>
        <dbReference type="ChEBI" id="CHEBI:15377"/>
        <dbReference type="ChEBI" id="CHEBI:139161"/>
        <dbReference type="ChEBI" id="CHEBI:139164"/>
        <dbReference type="EC" id="3.3.2.9"/>
    </reaction>
</comment>
<evidence type="ECO:0000313" key="7">
    <source>
        <dbReference type="EMBL" id="KAG6446907.1"/>
    </source>
</evidence>
<evidence type="ECO:0000256" key="4">
    <source>
        <dbReference type="PIRNR" id="PIRNR001112"/>
    </source>
</evidence>
<organism evidence="7 8">
    <name type="scientific">Manduca sexta</name>
    <name type="common">Tobacco hawkmoth</name>
    <name type="synonym">Tobacco hornworm</name>
    <dbReference type="NCBI Taxonomy" id="7130"/>
    <lineage>
        <taxon>Eukaryota</taxon>
        <taxon>Metazoa</taxon>
        <taxon>Ecdysozoa</taxon>
        <taxon>Arthropoda</taxon>
        <taxon>Hexapoda</taxon>
        <taxon>Insecta</taxon>
        <taxon>Pterygota</taxon>
        <taxon>Neoptera</taxon>
        <taxon>Endopterygota</taxon>
        <taxon>Lepidoptera</taxon>
        <taxon>Glossata</taxon>
        <taxon>Ditrysia</taxon>
        <taxon>Bombycoidea</taxon>
        <taxon>Sphingidae</taxon>
        <taxon>Sphinginae</taxon>
        <taxon>Sphingini</taxon>
        <taxon>Manduca</taxon>
    </lineage>
</organism>
<feature type="transmembrane region" description="Helical" evidence="5">
    <location>
        <begin position="12"/>
        <end position="34"/>
    </location>
</feature>
<comment type="catalytic activity">
    <reaction evidence="4">
        <text>cis-stilbene oxide + H2O = (1R,2R)-hydrobenzoin</text>
        <dbReference type="Rhea" id="RHEA:23900"/>
        <dbReference type="ChEBI" id="CHEBI:15377"/>
        <dbReference type="ChEBI" id="CHEBI:50004"/>
        <dbReference type="ChEBI" id="CHEBI:50014"/>
        <dbReference type="EC" id="3.3.2.9"/>
    </reaction>
</comment>
<protein>
    <recommendedName>
        <fullName evidence="4">Epoxide hydrolase</fullName>
        <ecNumber evidence="4">3.3.2.9</ecNumber>
    </recommendedName>
</protein>
<accession>A0A921YWI0</accession>
<keyword evidence="4" id="KW-0256">Endoplasmic reticulum</keyword>